<evidence type="ECO:0000256" key="6">
    <source>
        <dbReference type="ARBA" id="ARBA00022722"/>
    </source>
</evidence>
<comment type="function">
    <text evidence="1 11">Required for replicative DNA synthesis. This DNA polymerase also exhibits 3' to 5' exonuclease activity.</text>
</comment>
<protein>
    <recommendedName>
        <fullName evidence="11">DNA polymerase III PolC-type</fullName>
        <shortName evidence="11">PolIII</shortName>
        <ecNumber evidence="11">2.7.7.7</ecNumber>
    </recommendedName>
</protein>
<dbReference type="Gene3D" id="3.30.1900.20">
    <property type="match status" value="2"/>
</dbReference>
<dbReference type="Gene3D" id="3.20.20.140">
    <property type="entry name" value="Metal-dependent hydrolases"/>
    <property type="match status" value="2"/>
</dbReference>
<dbReference type="FunFam" id="3.30.420.10:FF:000045">
    <property type="entry name" value="3'-5' exonuclease DinG"/>
    <property type="match status" value="1"/>
</dbReference>
<dbReference type="InterPro" id="IPR036397">
    <property type="entry name" value="RNaseH_sf"/>
</dbReference>
<dbReference type="HAMAP" id="MF_00356">
    <property type="entry name" value="DNApol_PolC"/>
    <property type="match status" value="1"/>
</dbReference>
<evidence type="ECO:0000256" key="11">
    <source>
        <dbReference type="HAMAP-Rule" id="MF_00356"/>
    </source>
</evidence>
<dbReference type="EMBL" id="FMYV01000002">
    <property type="protein sequence ID" value="SDC16826.1"/>
    <property type="molecule type" value="Genomic_DNA"/>
</dbReference>
<dbReference type="Pfam" id="PF02811">
    <property type="entry name" value="PHP"/>
    <property type="match status" value="1"/>
</dbReference>
<dbReference type="InterPro" id="IPR012340">
    <property type="entry name" value="NA-bd_OB-fold"/>
</dbReference>
<keyword evidence="3 11" id="KW-0808">Transferase</keyword>
<evidence type="ECO:0000313" key="15">
    <source>
        <dbReference type="EMBL" id="TGG88195.1"/>
    </source>
</evidence>
<evidence type="ECO:0000256" key="4">
    <source>
        <dbReference type="ARBA" id="ARBA00022695"/>
    </source>
</evidence>
<dbReference type="CDD" id="cd07435">
    <property type="entry name" value="PHP_PolIIIA_POLC"/>
    <property type="match status" value="1"/>
</dbReference>
<dbReference type="InterPro" id="IPR011708">
    <property type="entry name" value="DNA_pol3_alpha_NTPase_dom"/>
</dbReference>
<dbReference type="InterPro" id="IPR012337">
    <property type="entry name" value="RNaseH-like_sf"/>
</dbReference>
<evidence type="ECO:0000256" key="9">
    <source>
        <dbReference type="ARBA" id="ARBA00022932"/>
    </source>
</evidence>
<evidence type="ECO:0000313" key="14">
    <source>
        <dbReference type="EMBL" id="SDC16826.1"/>
    </source>
</evidence>
<reference evidence="14 16" key="1">
    <citation type="submission" date="2016-10" db="EMBL/GenBank/DDBJ databases">
        <authorList>
            <person name="de Groot N.N."/>
        </authorList>
    </citation>
    <scope>NUCLEOTIDE SEQUENCE [LARGE SCALE GENOMIC DNA]</scope>
    <source>
        <strain evidence="14 16">WG14</strain>
    </source>
</reference>
<reference evidence="15 17" key="2">
    <citation type="submission" date="2019-04" db="EMBL/GenBank/DDBJ databases">
        <title>Draft genome sequence data and analysis of a Fermenting Bacterium, Geotoga petraea strain HO-Geo1, isolated from heavy-oil petroleum reservoir in Russia.</title>
        <authorList>
            <person name="Grouzdev D.S."/>
            <person name="Semenova E.M."/>
            <person name="Sokolova D.S."/>
            <person name="Tourova T.P."/>
            <person name="Poltaraus A.B."/>
            <person name="Nazina T.N."/>
        </authorList>
    </citation>
    <scope>NUCLEOTIDE SEQUENCE [LARGE SCALE GENOMIC DNA]</scope>
    <source>
        <strain evidence="15 17">HO-Geo1</strain>
    </source>
</reference>
<dbReference type="Pfam" id="PF00929">
    <property type="entry name" value="RNase_T"/>
    <property type="match status" value="1"/>
</dbReference>
<dbReference type="NCBIfam" id="NF001688">
    <property type="entry name" value="PRK00448.1"/>
    <property type="match status" value="1"/>
</dbReference>
<comment type="catalytic activity">
    <reaction evidence="10 11">
        <text>DNA(n) + a 2'-deoxyribonucleoside 5'-triphosphate = DNA(n+1) + diphosphate</text>
        <dbReference type="Rhea" id="RHEA:22508"/>
        <dbReference type="Rhea" id="RHEA-COMP:17339"/>
        <dbReference type="Rhea" id="RHEA-COMP:17340"/>
        <dbReference type="ChEBI" id="CHEBI:33019"/>
        <dbReference type="ChEBI" id="CHEBI:61560"/>
        <dbReference type="ChEBI" id="CHEBI:173112"/>
        <dbReference type="EC" id="2.7.7.7"/>
    </reaction>
</comment>
<dbReference type="SMART" id="SM00479">
    <property type="entry name" value="EXOIII"/>
    <property type="match status" value="1"/>
</dbReference>
<dbReference type="EMBL" id="SRME01000002">
    <property type="protein sequence ID" value="TGG88195.1"/>
    <property type="molecule type" value="Genomic_DNA"/>
</dbReference>
<dbReference type="PANTHER" id="PTHR32294:SF5">
    <property type="entry name" value="DNA POLYMERASE III POLC-TYPE"/>
    <property type="match status" value="1"/>
</dbReference>
<name>A0A1G6JFY3_9BACT</name>
<comment type="similarity">
    <text evidence="11">Belongs to the DNA polymerase type-C family. PolC subfamily.</text>
</comment>
<gene>
    <name evidence="11" type="primary">polC</name>
    <name evidence="15" type="ORF">E4650_03925</name>
    <name evidence="14" type="ORF">SAMN04488588_0500</name>
</gene>
<dbReference type="Gene3D" id="3.30.420.10">
    <property type="entry name" value="Ribonuclease H-like superfamily/Ribonuclease H"/>
    <property type="match status" value="1"/>
</dbReference>
<dbReference type="InterPro" id="IPR004805">
    <property type="entry name" value="DnaE2/DnaE/PolC"/>
</dbReference>
<dbReference type="InterPro" id="IPR029460">
    <property type="entry name" value="DNAPol_HHH"/>
</dbReference>
<dbReference type="Gene3D" id="1.10.150.870">
    <property type="match status" value="1"/>
</dbReference>
<keyword evidence="2 11" id="KW-0963">Cytoplasm</keyword>
<proteinExistence type="inferred from homology"/>
<feature type="domain" description="Exonuclease" evidence="12">
    <location>
        <begin position="384"/>
        <end position="549"/>
    </location>
</feature>
<evidence type="ECO:0000313" key="16">
    <source>
        <dbReference type="Proteomes" id="UP000199322"/>
    </source>
</evidence>
<keyword evidence="8 11" id="KW-0269">Exonuclease</keyword>
<dbReference type="InterPro" id="IPR044923">
    <property type="entry name" value="PolC_middle_finger_sf"/>
</dbReference>
<dbReference type="OrthoDB" id="9804290at2"/>
<dbReference type="Gene3D" id="6.10.140.1510">
    <property type="match status" value="1"/>
</dbReference>
<evidence type="ECO:0000256" key="8">
    <source>
        <dbReference type="ARBA" id="ARBA00022839"/>
    </source>
</evidence>
<dbReference type="GO" id="GO:0003677">
    <property type="term" value="F:DNA binding"/>
    <property type="evidence" value="ECO:0007669"/>
    <property type="project" value="UniProtKB-UniRule"/>
</dbReference>
<evidence type="ECO:0000313" key="17">
    <source>
        <dbReference type="Proteomes" id="UP000297288"/>
    </source>
</evidence>
<evidence type="ECO:0000256" key="5">
    <source>
        <dbReference type="ARBA" id="ARBA00022705"/>
    </source>
</evidence>
<dbReference type="NCBIfam" id="TIGR01405">
    <property type="entry name" value="polC_Gram_pos"/>
    <property type="match status" value="1"/>
</dbReference>
<dbReference type="GO" id="GO:0008408">
    <property type="term" value="F:3'-5' exonuclease activity"/>
    <property type="evidence" value="ECO:0007669"/>
    <property type="project" value="UniProtKB-UniRule"/>
</dbReference>
<accession>A0A1G6JFY3</accession>
<dbReference type="Proteomes" id="UP000199322">
    <property type="component" value="Unassembled WGS sequence"/>
</dbReference>
<dbReference type="RefSeq" id="WP_091402535.1">
    <property type="nucleotide sequence ID" value="NZ_FMYV01000002.1"/>
</dbReference>
<dbReference type="SUPFAM" id="SSF160975">
    <property type="entry name" value="AF1531-like"/>
    <property type="match status" value="1"/>
</dbReference>
<keyword evidence="9 11" id="KW-0239">DNA-directed DNA polymerase</keyword>
<evidence type="ECO:0000259" key="12">
    <source>
        <dbReference type="SMART" id="SM00479"/>
    </source>
</evidence>
<dbReference type="Gene3D" id="2.40.50.140">
    <property type="entry name" value="Nucleic acid-binding proteins"/>
    <property type="match status" value="1"/>
</dbReference>
<keyword evidence="6 11" id="KW-0540">Nuclease</keyword>
<dbReference type="STRING" id="28234.SAMN04488588_0500"/>
<dbReference type="NCBIfam" id="TIGR00573">
    <property type="entry name" value="dnaq"/>
    <property type="match status" value="1"/>
</dbReference>
<dbReference type="Gene3D" id="1.20.5.140">
    <property type="match status" value="1"/>
</dbReference>
<feature type="domain" description="Polymerase/histidinol phosphatase N-terminal" evidence="13">
    <location>
        <begin position="297"/>
        <end position="364"/>
    </location>
</feature>
<evidence type="ECO:0000256" key="3">
    <source>
        <dbReference type="ARBA" id="ARBA00022679"/>
    </source>
</evidence>
<dbReference type="InterPro" id="IPR040982">
    <property type="entry name" value="DNA_pol3_finger"/>
</dbReference>
<sequence>MTIKEYFMEYIGYVPFDIDGEVETTESTVKIKIKNNFNESLESSLKKFFMRNLKRTVEIEPIGDNDLEFIVNNWQKIIIGHELDDYLSLLLPELKGDVLIFKSHSKLVINKMRSSKNILQDLIVRHCGIKAEFLLEMDNTLKPDFDDTFGHDYMSFDTYETTENQKIDKKKNSNNINKKGDVILGRDFKKIPIDLDNVPTVEGSILVVKGQVFFKDYNEKSNISTIFITDKKDSIVVKHFFDKGEILHKNIKVGDHIIAEGSLFYDNFMNDFAIKPFNLKKIKPELSVKDESEEKRVELHCHSNLSQMDGIMEVKDIIKRVKEWGQKAVAITDHGAIQNIPQFYDIATKEGIKPIFGLEGDVVDEYIDIINIFGNGEQSIKDTEYVVFDFETTGTQPDINEIIEIGAAKVKDGEIIDKFHSLIKPKENIPEITTEITGITQEMLNDKPPIEEVLPKFLDFIEGAVLVAHNAIFDFRFLRSWVSKLYNRVFEQTYIDTLSMAKSLLTIKRFSLDKVVKALGLSDFNHHRADEDAHVTALVFIKLLDMASNRGIKRLSDLDKLKKFIDYKRIFAKHMTILIKNKVGLKNSYKLVSNAHIKYFYVHPRILKSELEKMREGLLIGSGCENGELSDAFIRGATKDELKEIAKFFDYLEIMPIDTVETRDDLSKERIIEMYRTIYEIGKELDKPVVMVSNAHYLDKEDMKFRHALKVADKKKVYYSNRHMRTTDEMLKNAMEIFEDEAVAKQIVIDNPNLIAEKIEDIVPLKKKLNPPNIENADTEVREKTYKKAHEIYGEKLPEIIEKRIERELDSIIKHGYAVLYLMAERIVKKSNEDGYLVGSRGSVGSSLVAYLMGITEVNPMPPHYICPKCKKSIFFTEGEYGSGYDLPDKICDDCNEKMIKNGQDILFETFMGFEGDKVPDIDLNFSGEYQSRAHKYVEKMFGEDHVFKAGTISTVAEKTALEYARKYAETTDFVRQCEQQRIANAITGVKRTTGQHPGGLMIVPKEFEVFDFTPIQYPANDTKSDIQTTHFDYHVIHDDLVKLDALGHDDPTFIKMLEDLTGIDALKIPMDDKETMSIFSSTKALKIDLKSELDTTVGALGIPEFGTNFVRRMLEDTKPSTFAELVRISGLSHGTNVWTGNAKNIIDRGDATLNEVISCRDDIMNYLIHKGADPKKSFFIMEKVRKGKSLSEEDEKLMKDLNVPKWFLDSCKIITYLFPKAHAAAYVSMAFRIAWFKVHKPLAFYATYFSVKGDEFNLPVILKGKNSIKRRLMEIKGERDIKLKRERTVLEIAYEMILRGYKFYNVDLYKSHSKNFLIQNNGLLIPFITVPNLGEKAAESIIEDRKNGKFQSIEELVARTNVNKSNTEVLKELGILNGLPDKNQMSLFGG</sequence>
<dbReference type="InterPro" id="IPR006308">
    <property type="entry name" value="Pol_III_a_PolC-type_gram_pos"/>
</dbReference>
<keyword evidence="7 11" id="KW-0378">Hydrolase</keyword>
<dbReference type="InterPro" id="IPR013520">
    <property type="entry name" value="Ribonucl_H"/>
</dbReference>
<evidence type="ECO:0000256" key="10">
    <source>
        <dbReference type="ARBA" id="ARBA00049244"/>
    </source>
</evidence>
<keyword evidence="4 11" id="KW-0548">Nucleotidyltransferase</keyword>
<dbReference type="SMART" id="SM00481">
    <property type="entry name" value="POLIIIAc"/>
    <property type="match status" value="1"/>
</dbReference>
<organism evidence="14 16">
    <name type="scientific">Geotoga petraea</name>
    <dbReference type="NCBI Taxonomy" id="28234"/>
    <lineage>
        <taxon>Bacteria</taxon>
        <taxon>Thermotogati</taxon>
        <taxon>Thermotogota</taxon>
        <taxon>Thermotogae</taxon>
        <taxon>Petrotogales</taxon>
        <taxon>Petrotogaceae</taxon>
        <taxon>Geotoga</taxon>
    </lineage>
</organism>
<keyword evidence="5 11" id="KW-0235">DNA replication</keyword>
<evidence type="ECO:0000256" key="1">
    <source>
        <dbReference type="ARBA" id="ARBA00003452"/>
    </source>
</evidence>
<dbReference type="PANTHER" id="PTHR32294">
    <property type="entry name" value="DNA POLYMERASE III SUBUNIT ALPHA"/>
    <property type="match status" value="1"/>
</dbReference>
<dbReference type="SUPFAM" id="SSF53098">
    <property type="entry name" value="Ribonuclease H-like"/>
    <property type="match status" value="1"/>
</dbReference>
<keyword evidence="16" id="KW-1185">Reference proteome</keyword>
<evidence type="ECO:0000256" key="2">
    <source>
        <dbReference type="ARBA" id="ARBA00022490"/>
    </source>
</evidence>
<dbReference type="Pfam" id="PF17657">
    <property type="entry name" value="DNA_pol3_finger"/>
    <property type="match status" value="1"/>
</dbReference>
<dbReference type="Proteomes" id="UP000297288">
    <property type="component" value="Unassembled WGS sequence"/>
</dbReference>
<dbReference type="EC" id="2.7.7.7" evidence="11"/>
<dbReference type="Pfam" id="PF07733">
    <property type="entry name" value="DNA_pol3_alpha"/>
    <property type="match status" value="2"/>
</dbReference>
<dbReference type="InterPro" id="IPR004013">
    <property type="entry name" value="PHP_dom"/>
</dbReference>
<dbReference type="InterPro" id="IPR003141">
    <property type="entry name" value="Pol/His_phosphatase_N"/>
</dbReference>
<dbReference type="GO" id="GO:0003887">
    <property type="term" value="F:DNA-directed DNA polymerase activity"/>
    <property type="evidence" value="ECO:0007669"/>
    <property type="project" value="UniProtKB-UniRule"/>
</dbReference>
<evidence type="ECO:0000256" key="7">
    <source>
        <dbReference type="ARBA" id="ARBA00022801"/>
    </source>
</evidence>
<dbReference type="GO" id="GO:0006261">
    <property type="term" value="P:DNA-templated DNA replication"/>
    <property type="evidence" value="ECO:0007669"/>
    <property type="project" value="UniProtKB-UniRule"/>
</dbReference>
<dbReference type="CDD" id="cd06127">
    <property type="entry name" value="DEDDh"/>
    <property type="match status" value="1"/>
</dbReference>
<dbReference type="InterPro" id="IPR006054">
    <property type="entry name" value="DnaQ"/>
</dbReference>
<dbReference type="Gene3D" id="1.10.150.700">
    <property type="entry name" value="PolC, middle finger domain"/>
    <property type="match status" value="1"/>
</dbReference>
<evidence type="ECO:0000259" key="13">
    <source>
        <dbReference type="SMART" id="SM00481"/>
    </source>
</evidence>
<dbReference type="GO" id="GO:0005737">
    <property type="term" value="C:cytoplasm"/>
    <property type="evidence" value="ECO:0007669"/>
    <property type="project" value="UniProtKB-SubCell"/>
</dbReference>
<comment type="subcellular location">
    <subcellularLocation>
        <location evidence="11">Cytoplasm</location>
    </subcellularLocation>
</comment>
<dbReference type="Pfam" id="PF14579">
    <property type="entry name" value="HHH_6"/>
    <property type="match status" value="1"/>
</dbReference>